<dbReference type="EMBL" id="JAAIUW010000006">
    <property type="protein sequence ID" value="KAF7826285.1"/>
    <property type="molecule type" value="Genomic_DNA"/>
</dbReference>
<dbReference type="PANTHER" id="PTHR31286:SF167">
    <property type="entry name" value="OS09G0268800 PROTEIN"/>
    <property type="match status" value="1"/>
</dbReference>
<evidence type="ECO:0000313" key="4">
    <source>
        <dbReference type="Proteomes" id="UP000634136"/>
    </source>
</evidence>
<organism evidence="3 4">
    <name type="scientific">Senna tora</name>
    <dbReference type="NCBI Taxonomy" id="362788"/>
    <lineage>
        <taxon>Eukaryota</taxon>
        <taxon>Viridiplantae</taxon>
        <taxon>Streptophyta</taxon>
        <taxon>Embryophyta</taxon>
        <taxon>Tracheophyta</taxon>
        <taxon>Spermatophyta</taxon>
        <taxon>Magnoliopsida</taxon>
        <taxon>eudicotyledons</taxon>
        <taxon>Gunneridae</taxon>
        <taxon>Pentapetalae</taxon>
        <taxon>rosids</taxon>
        <taxon>fabids</taxon>
        <taxon>Fabales</taxon>
        <taxon>Fabaceae</taxon>
        <taxon>Caesalpinioideae</taxon>
        <taxon>Cassia clade</taxon>
        <taxon>Senna</taxon>
    </lineage>
</organism>
<gene>
    <name evidence="3" type="ORF">G2W53_017449</name>
</gene>
<dbReference type="GO" id="GO:0003676">
    <property type="term" value="F:nucleic acid binding"/>
    <property type="evidence" value="ECO:0007669"/>
    <property type="project" value="InterPro"/>
</dbReference>
<dbReference type="InterPro" id="IPR040256">
    <property type="entry name" value="At4g02000-like"/>
</dbReference>
<sequence>MLDQNSFFELHPNLYPSNSSSSNTSNVSTAPEYLFPIQGPVLHVDQTYTSYRQSLWSKRAIAALVDWREIPDFRLQAIINSQWKLQGAVSVKAKIRNFYILEFEEVEDWSFMIRNVAVWLRFLGIPMELVSNYVAYSLGQLAGEVVELDHQNDAGRNLEYVRVKVLVDPSKPLLMGSYYPLSDGSKTWVSCMPERTYRLCEQCGRIGHLSKDCNWGLLRTYSELYHQQHTLCQNHGTYTWIDPDFIHFQCPKRKAAQWHYRESTKIQVHYDQFGLRYEISDEHTPLQTNFISGEWSSDSSDSSDENEPLYVQQVVNEVQHSPENNSFPLVGNHGDIQGEQEEPPLLVTDLLHLEGIQNEMSIPLDVQHVASAALDNILHASNNALVAGTLNAEDNLNLIAENETALQEVPPINPSLSIETLLCHEDPMDFCGEDELDSLDEVDEVPDGIIPDTEGDMDVSSPIHDGPHDMILDPPNQIQCGCGPLAIWAKPSKITPTEPNHINSHYVGPDPMEVDEDGRSTIFQLSERVKSLFEDSFMGWADVPIFNDQGSTLYSWASATLKQAEGLGLIMKATSCGDFQWDVYPCQLTDGPKITHVNKLLIVVLVVDNDTEEESLISPRSCLKHKKRKAVTFSDLVNFHEPEIPYAKKFRLLHPKFKLIPNNNMVMGSGEAVPNQPPASS</sequence>
<protein>
    <recommendedName>
        <fullName evidence="2">CCHC-type domain-containing protein</fullName>
    </recommendedName>
</protein>
<keyword evidence="4" id="KW-1185">Reference proteome</keyword>
<name>A0A834TU32_9FABA</name>
<dbReference type="InterPro" id="IPR001878">
    <property type="entry name" value="Znf_CCHC"/>
</dbReference>
<accession>A0A834TU32</accession>
<dbReference type="PROSITE" id="PS50158">
    <property type="entry name" value="ZF_CCHC"/>
    <property type="match status" value="1"/>
</dbReference>
<keyword evidence="1" id="KW-0479">Metal-binding</keyword>
<keyword evidence="1" id="KW-0862">Zinc</keyword>
<comment type="caution">
    <text evidence="3">The sequence shown here is derived from an EMBL/GenBank/DDBJ whole genome shotgun (WGS) entry which is preliminary data.</text>
</comment>
<evidence type="ECO:0000256" key="1">
    <source>
        <dbReference type="PROSITE-ProRule" id="PRU00047"/>
    </source>
</evidence>
<evidence type="ECO:0000313" key="3">
    <source>
        <dbReference type="EMBL" id="KAF7826285.1"/>
    </source>
</evidence>
<keyword evidence="1" id="KW-0863">Zinc-finger</keyword>
<dbReference type="AlphaFoldDB" id="A0A834TU32"/>
<dbReference type="OrthoDB" id="1418158at2759"/>
<reference evidence="3" key="1">
    <citation type="submission" date="2020-09" db="EMBL/GenBank/DDBJ databases">
        <title>Genome-Enabled Discovery of Anthraquinone Biosynthesis in Senna tora.</title>
        <authorList>
            <person name="Kang S.-H."/>
            <person name="Pandey R.P."/>
            <person name="Lee C.-M."/>
            <person name="Sim J.-S."/>
            <person name="Jeong J.-T."/>
            <person name="Choi B.-S."/>
            <person name="Jung M."/>
            <person name="Ginzburg D."/>
            <person name="Zhao K."/>
            <person name="Won S.Y."/>
            <person name="Oh T.-J."/>
            <person name="Yu Y."/>
            <person name="Kim N.-H."/>
            <person name="Lee O.R."/>
            <person name="Lee T.-H."/>
            <person name="Bashyal P."/>
            <person name="Kim T.-S."/>
            <person name="Lee W.-H."/>
            <person name="Kawkins C."/>
            <person name="Kim C.-K."/>
            <person name="Kim J.S."/>
            <person name="Ahn B.O."/>
            <person name="Rhee S.Y."/>
            <person name="Sohng J.K."/>
        </authorList>
    </citation>
    <scope>NUCLEOTIDE SEQUENCE</scope>
    <source>
        <tissue evidence="3">Leaf</tissue>
    </source>
</reference>
<dbReference type="Proteomes" id="UP000634136">
    <property type="component" value="Unassembled WGS sequence"/>
</dbReference>
<dbReference type="GO" id="GO:0008270">
    <property type="term" value="F:zinc ion binding"/>
    <property type="evidence" value="ECO:0007669"/>
    <property type="project" value="UniProtKB-KW"/>
</dbReference>
<dbReference type="PANTHER" id="PTHR31286">
    <property type="entry name" value="GLYCINE-RICH CELL WALL STRUCTURAL PROTEIN 1.8-LIKE"/>
    <property type="match status" value="1"/>
</dbReference>
<feature type="domain" description="CCHC-type" evidence="2">
    <location>
        <begin position="200"/>
        <end position="213"/>
    </location>
</feature>
<proteinExistence type="predicted"/>
<evidence type="ECO:0000259" key="2">
    <source>
        <dbReference type="PROSITE" id="PS50158"/>
    </source>
</evidence>